<evidence type="ECO:0000313" key="3">
    <source>
        <dbReference type="WBParaSite" id="Pan_g450.t1"/>
    </source>
</evidence>
<accession>A0A7E4VXY7</accession>
<reference evidence="3" key="2">
    <citation type="submission" date="2020-10" db="UniProtKB">
        <authorList>
            <consortium name="WormBaseParasite"/>
        </authorList>
    </citation>
    <scope>IDENTIFICATION</scope>
</reference>
<protein>
    <submittedName>
        <fullName evidence="3">Histone acetyltransferase</fullName>
    </submittedName>
</protein>
<dbReference type="Proteomes" id="UP000492821">
    <property type="component" value="Unassembled WGS sequence"/>
</dbReference>
<feature type="compositionally biased region" description="Basic and acidic residues" evidence="1">
    <location>
        <begin position="460"/>
        <end position="475"/>
    </location>
</feature>
<evidence type="ECO:0000313" key="2">
    <source>
        <dbReference type="Proteomes" id="UP000492821"/>
    </source>
</evidence>
<dbReference type="AlphaFoldDB" id="A0A7E4VXY7"/>
<dbReference type="WBParaSite" id="Pan_g450.t1">
    <property type="protein sequence ID" value="Pan_g450.t1"/>
    <property type="gene ID" value="Pan_g450"/>
</dbReference>
<organism evidence="2 3">
    <name type="scientific">Panagrellus redivivus</name>
    <name type="common">Microworm</name>
    <dbReference type="NCBI Taxonomy" id="6233"/>
    <lineage>
        <taxon>Eukaryota</taxon>
        <taxon>Metazoa</taxon>
        <taxon>Ecdysozoa</taxon>
        <taxon>Nematoda</taxon>
        <taxon>Chromadorea</taxon>
        <taxon>Rhabditida</taxon>
        <taxon>Tylenchina</taxon>
        <taxon>Panagrolaimomorpha</taxon>
        <taxon>Panagrolaimoidea</taxon>
        <taxon>Panagrolaimidae</taxon>
        <taxon>Panagrellus</taxon>
    </lineage>
</organism>
<sequence length="739" mass="83747">MSPAFRKPLCGWKKRACRRKRIIGNQHCELHSNSKPRICPYNDFTTKIPCRYLISNPNAAYCYHHTLLVKRQLLEHKEFVEVRSKGKRVKDALETKSFPQENSLFHNRQRYVDQYLSRESPRDVVPSIVSSKELRQFSVQAKAEFIQHANQLSENVNLRHKAVAKRMLKLAANVKQPYQLANPESVNSAVNAAVGMHLAKDVKPIPKISKDQALEVMKPIEIPSLKEWRSGDPVDPCSYRYLTRLTPSCVVNVDYDKKESDSEAVDFVMDYMLFMVENDGVPEQAYKWNLCNNSRVFSRVYCWNHLYNDKRTCLQKCLYCRQTARPDVQMCRTCFNKKLRLKMDGCLKDSSWIPGSKRIAIGEHDDDAKRLFEAKKKFEADSSASEGSSEAEESSSESEAEADKKEGAVDRVNGANKDRPVPGDSPSRYIFANSNRRYLESLAQMSDTESSDDDESDEEDKAKSGDSVKDGDKNKVNGSAEQDVDMADASDKSKDADKPDKVKEAVQPPPLIKPDPWDKTAWRYCPIPKSHPRIRGTKPAKVAASTTITSAPPRKIPFNVLLPRISLEEHELALREEEDDTQRSKKAFNPLPDRCGLLKPTEKTLQFVDVAKDSTFKNAPQPPITYLIAARDTTQLPTPNVRQAPRPRRLLPLNQPYAIYRPVYHGNAIPQPSRYPVSRFRATVPADQNPNRPVFIDTAGQQMRHRYRMVTLSPSLIAQGHPSIAGNPLGNNGLQNPSK</sequence>
<keyword evidence="2" id="KW-1185">Reference proteome</keyword>
<feature type="region of interest" description="Disordered" evidence="1">
    <location>
        <begin position="443"/>
        <end position="519"/>
    </location>
</feature>
<proteinExistence type="predicted"/>
<feature type="compositionally biased region" description="Acidic residues" evidence="1">
    <location>
        <begin position="449"/>
        <end position="459"/>
    </location>
</feature>
<feature type="region of interest" description="Disordered" evidence="1">
    <location>
        <begin position="380"/>
        <end position="430"/>
    </location>
</feature>
<reference evidence="2" key="1">
    <citation type="journal article" date="2013" name="Genetics">
        <title>The draft genome and transcriptome of Panagrellus redivivus are shaped by the harsh demands of a free-living lifestyle.</title>
        <authorList>
            <person name="Srinivasan J."/>
            <person name="Dillman A.R."/>
            <person name="Macchietto M.G."/>
            <person name="Heikkinen L."/>
            <person name="Lakso M."/>
            <person name="Fracchia K.M."/>
            <person name="Antoshechkin I."/>
            <person name="Mortazavi A."/>
            <person name="Wong G."/>
            <person name="Sternberg P.W."/>
        </authorList>
    </citation>
    <scope>NUCLEOTIDE SEQUENCE [LARGE SCALE GENOMIC DNA]</scope>
    <source>
        <strain evidence="2">MT8872</strain>
    </source>
</reference>
<evidence type="ECO:0000256" key="1">
    <source>
        <dbReference type="SAM" id="MobiDB-lite"/>
    </source>
</evidence>
<name>A0A7E4VXY7_PANRE</name>
<feature type="compositionally biased region" description="Acidic residues" evidence="1">
    <location>
        <begin position="389"/>
        <end position="400"/>
    </location>
</feature>
<feature type="compositionally biased region" description="Basic and acidic residues" evidence="1">
    <location>
        <begin position="489"/>
        <end position="504"/>
    </location>
</feature>